<gene>
    <name evidence="3" type="ORF">SAPIO_CDS6369</name>
</gene>
<dbReference type="HOGENOM" id="CLU_015092_1_2_1"/>
<dbReference type="PANTHER" id="PTHR35394">
    <property type="entry name" value="DUF3176 DOMAIN-CONTAINING PROTEIN"/>
    <property type="match status" value="1"/>
</dbReference>
<accession>A0A084G464</accession>
<reference evidence="3 4" key="1">
    <citation type="journal article" date="2014" name="Genome Announc.">
        <title>Draft genome sequence of the pathogenic fungus Scedosporium apiospermum.</title>
        <authorList>
            <person name="Vandeputte P."/>
            <person name="Ghamrawi S."/>
            <person name="Rechenmann M."/>
            <person name="Iltis A."/>
            <person name="Giraud S."/>
            <person name="Fleury M."/>
            <person name="Thornton C."/>
            <person name="Delhaes L."/>
            <person name="Meyer W."/>
            <person name="Papon N."/>
            <person name="Bouchara J.P."/>
        </authorList>
    </citation>
    <scope>NUCLEOTIDE SEQUENCE [LARGE SCALE GENOMIC DNA]</scope>
    <source>
        <strain evidence="3 4">IHEM 14462</strain>
    </source>
</reference>
<feature type="transmembrane region" description="Helical" evidence="2">
    <location>
        <begin position="79"/>
        <end position="100"/>
    </location>
</feature>
<dbReference type="VEuPathDB" id="FungiDB:SAPIO_CDS6369"/>
<dbReference type="InterPro" id="IPR021514">
    <property type="entry name" value="DUF3176"/>
</dbReference>
<sequence>MSHQTLGNEHGRHPQVELGESGFLTPPHRRDSEPIPMRQFDYGRTSYDSAAFNEDRPTLKDRPRDTRSKLSASMIWRMWWLEILCIIFCAAIIFGIVVLLQNFKGKPVSSWPLPVSINTALAIISAVFKASLLPPLTEGLSQLKWIWFMRKDTVLSNFEAFDQASRDMTGCLLFLKRWPFFKEKFTMKFLALIGAVTILASVATEVFTQSTVQYESCQWFIVDAPASIPKAHTFDPVIDTLRSGTKTTDMDTKLAIYKGLINPPQNSSASMAGHINCLTGNCTFVQDNDRGSFATLGICHSCRDITDQCKMDVEPGKTGTLFYSLESGAVTKVFQSARSMVQLLHMVAVDTPLPTYIDDYPMFTVETIVINPRNCTEAEKSSPRCQVGRGTLWEPAASSCSLYPCVKNYNANVVNGTYTERQVLARNLKNTLAPANSSVPNYWITTDEAFRNGAWTACGETSERTDVNTQEVFASNKTSCLMSDYGSCQDAETLWYPPDCVWTFPRWQIAPAVADNLKEKIGNHTLLDYKRNVAYEGEPYMQRLYRSGGTHMENVMEFMGGISDSLTERIRTKGPDSPELQTVPGKTFRTDTCISVRFEWLAYLGGLLFLEIVFLVFVIYVGKREGFSMDWKSSSLAAFFYPIDRDSPEEELLRKESLEKTAKEISVCLSERDGAWKFHKME</sequence>
<keyword evidence="2" id="KW-1133">Transmembrane helix</keyword>
<dbReference type="OrthoDB" id="5242705at2759"/>
<dbReference type="Proteomes" id="UP000028545">
    <property type="component" value="Unassembled WGS sequence"/>
</dbReference>
<feature type="transmembrane region" description="Helical" evidence="2">
    <location>
        <begin position="600"/>
        <end position="622"/>
    </location>
</feature>
<dbReference type="AlphaFoldDB" id="A0A084G464"/>
<dbReference type="Pfam" id="PF11374">
    <property type="entry name" value="DUF3176"/>
    <property type="match status" value="1"/>
</dbReference>
<proteinExistence type="predicted"/>
<evidence type="ECO:0000256" key="1">
    <source>
        <dbReference type="SAM" id="MobiDB-lite"/>
    </source>
</evidence>
<dbReference type="RefSeq" id="XP_016641925.1">
    <property type="nucleotide sequence ID" value="XM_016788491.1"/>
</dbReference>
<feature type="transmembrane region" description="Helical" evidence="2">
    <location>
        <begin position="185"/>
        <end position="203"/>
    </location>
</feature>
<protein>
    <submittedName>
        <fullName evidence="3">Uncharacterized protein</fullName>
    </submittedName>
</protein>
<organism evidence="3 4">
    <name type="scientific">Pseudallescheria apiosperma</name>
    <name type="common">Scedosporium apiospermum</name>
    <dbReference type="NCBI Taxonomy" id="563466"/>
    <lineage>
        <taxon>Eukaryota</taxon>
        <taxon>Fungi</taxon>
        <taxon>Dikarya</taxon>
        <taxon>Ascomycota</taxon>
        <taxon>Pezizomycotina</taxon>
        <taxon>Sordariomycetes</taxon>
        <taxon>Hypocreomycetidae</taxon>
        <taxon>Microascales</taxon>
        <taxon>Microascaceae</taxon>
        <taxon>Scedosporium</taxon>
    </lineage>
</organism>
<name>A0A084G464_PSEDA</name>
<dbReference type="PANTHER" id="PTHR35394:SF5">
    <property type="entry name" value="DUF3176 DOMAIN-CONTAINING PROTEIN"/>
    <property type="match status" value="1"/>
</dbReference>
<keyword evidence="2" id="KW-0812">Transmembrane</keyword>
<keyword evidence="4" id="KW-1185">Reference proteome</keyword>
<comment type="caution">
    <text evidence="3">The sequence shown here is derived from an EMBL/GenBank/DDBJ whole genome shotgun (WGS) entry which is preliminary data.</text>
</comment>
<evidence type="ECO:0000313" key="3">
    <source>
        <dbReference type="EMBL" id="KEZ42126.1"/>
    </source>
</evidence>
<dbReference type="KEGG" id="sapo:SAPIO_CDS6369"/>
<dbReference type="OMA" id="NESTWYW"/>
<feature type="region of interest" description="Disordered" evidence="1">
    <location>
        <begin position="1"/>
        <end position="35"/>
    </location>
</feature>
<dbReference type="EMBL" id="JOWA01000102">
    <property type="protein sequence ID" value="KEZ42126.1"/>
    <property type="molecule type" value="Genomic_DNA"/>
</dbReference>
<keyword evidence="2" id="KW-0472">Membrane</keyword>
<evidence type="ECO:0000256" key="2">
    <source>
        <dbReference type="SAM" id="Phobius"/>
    </source>
</evidence>
<evidence type="ECO:0000313" key="4">
    <source>
        <dbReference type="Proteomes" id="UP000028545"/>
    </source>
</evidence>
<dbReference type="GeneID" id="27725441"/>